<comment type="caution">
    <text evidence="3">The sequence shown here is derived from an EMBL/GenBank/DDBJ whole genome shotgun (WGS) entry which is preliminary data.</text>
</comment>
<dbReference type="PANTHER" id="PTHR43489">
    <property type="entry name" value="ISOMERASE"/>
    <property type="match status" value="1"/>
</dbReference>
<dbReference type="InterPro" id="IPR013022">
    <property type="entry name" value="Xyl_isomerase-like_TIM-brl"/>
</dbReference>
<dbReference type="Gene3D" id="3.20.20.150">
    <property type="entry name" value="Divalent-metal-dependent TIM barrel enzymes"/>
    <property type="match status" value="1"/>
</dbReference>
<dbReference type="InterPro" id="IPR050417">
    <property type="entry name" value="Sugar_Epim/Isomerase"/>
</dbReference>
<accession>A0A8D9P1V8</accession>
<keyword evidence="3" id="KW-0670">Pyruvate</keyword>
<dbReference type="SMR" id="A0A8D9P1V8"/>
<dbReference type="GO" id="GO:0008903">
    <property type="term" value="F:hydroxypyruvate isomerase activity"/>
    <property type="evidence" value="ECO:0007669"/>
    <property type="project" value="UniProtKB-EC"/>
</dbReference>
<organism evidence="3 4">
    <name type="scientific">Parabacteroides distasonis</name>
    <dbReference type="NCBI Taxonomy" id="823"/>
    <lineage>
        <taxon>Bacteria</taxon>
        <taxon>Pseudomonadati</taxon>
        <taxon>Bacteroidota</taxon>
        <taxon>Bacteroidia</taxon>
        <taxon>Bacteroidales</taxon>
        <taxon>Tannerellaceae</taxon>
        <taxon>Parabacteroides</taxon>
    </lineage>
</organism>
<evidence type="ECO:0000313" key="4">
    <source>
        <dbReference type="Proteomes" id="UP000095455"/>
    </source>
</evidence>
<proteinExistence type="predicted"/>
<name>A0A8D9P1V8_PARDI</name>
<evidence type="ECO:0000313" key="3">
    <source>
        <dbReference type="EMBL" id="CUO32125.1"/>
    </source>
</evidence>
<dbReference type="Proteomes" id="UP000095455">
    <property type="component" value="Unassembled WGS sequence"/>
</dbReference>
<protein>
    <submittedName>
        <fullName evidence="3">Hydroxypyruvate isomerase</fullName>
        <ecNumber evidence="3">5.3.1.22</ecNumber>
    </submittedName>
</protein>
<gene>
    <name evidence="3" type="primary">hyi</name>
    <name evidence="3" type="ORF">ERS852380_02040</name>
</gene>
<dbReference type="EC" id="5.3.1.22" evidence="3"/>
<keyword evidence="1 3" id="KW-0413">Isomerase</keyword>
<sequence length="336" mass="37553">MMCFSCRVTSDAKVVFLDVIPTPQDIISDFSYICLLLTIKFEYMENISRRTAIKTFLAGGVALATTGIEAAAAAKKKTDVKEPLKGNVRHSVSKWCFGDYKLDEFCEICKHIGIESVELLDPVDWPIVQKHGLTVAMAQGAGLGIDRGFNDPALHDELVASYEKVIPMVADAGLTNLICFSGRRNGVTDLQGWENCEKGLKRLIPLAEKHKVVLTMELLNSVGHKDYLCDHTVWGAELCRRIGSPNFKLLYDIYHMQIMEGNIIENIRKYHPYFSHVHTGGSPGRAEIDETQELYYPAIIKALMETGYKGFVGQEFVPAQEDKIASLEKCIRICDV</sequence>
<dbReference type="AlphaFoldDB" id="A0A8D9P1V8"/>
<dbReference type="OMA" id="YKNLICF"/>
<evidence type="ECO:0000259" key="2">
    <source>
        <dbReference type="Pfam" id="PF01261"/>
    </source>
</evidence>
<dbReference type="EMBL" id="CYYK01000006">
    <property type="protein sequence ID" value="CUO32125.1"/>
    <property type="molecule type" value="Genomic_DNA"/>
</dbReference>
<dbReference type="SUPFAM" id="SSF51658">
    <property type="entry name" value="Xylose isomerase-like"/>
    <property type="match status" value="1"/>
</dbReference>
<dbReference type="InterPro" id="IPR036237">
    <property type="entry name" value="Xyl_isomerase-like_sf"/>
</dbReference>
<dbReference type="Pfam" id="PF01261">
    <property type="entry name" value="AP_endonuc_2"/>
    <property type="match status" value="1"/>
</dbReference>
<feature type="domain" description="Xylose isomerase-like TIM barrel" evidence="2">
    <location>
        <begin position="128"/>
        <end position="317"/>
    </location>
</feature>
<dbReference type="PANTHER" id="PTHR43489:SF3">
    <property type="entry name" value="XYLOSE ISOMERASE DOMAIN PROTEIN TIM BARREL"/>
    <property type="match status" value="1"/>
</dbReference>
<reference evidence="3 4" key="1">
    <citation type="submission" date="2015-09" db="EMBL/GenBank/DDBJ databases">
        <authorList>
            <consortium name="Pathogen Informatics"/>
        </authorList>
    </citation>
    <scope>NUCLEOTIDE SEQUENCE [LARGE SCALE GENOMIC DNA]</scope>
    <source>
        <strain evidence="3 4">2789STDY5608822</strain>
    </source>
</reference>
<evidence type="ECO:0000256" key="1">
    <source>
        <dbReference type="ARBA" id="ARBA00023235"/>
    </source>
</evidence>